<evidence type="ECO:0000313" key="7">
    <source>
        <dbReference type="EMBL" id="KAK2626196.1"/>
    </source>
</evidence>
<dbReference type="InterPro" id="IPR038744">
    <property type="entry name" value="Hri1_N"/>
</dbReference>
<dbReference type="CDD" id="cd11693">
    <property type="entry name" value="HRI1_C_like"/>
    <property type="match status" value="1"/>
</dbReference>
<comment type="similarity">
    <text evidence="3">Belongs to the HRI1 family.</text>
</comment>
<keyword evidence="5" id="KW-0963">Cytoplasm</keyword>
<dbReference type="Pfam" id="PF16815">
    <property type="entry name" value="HRI1"/>
    <property type="match status" value="1"/>
</dbReference>
<evidence type="ECO:0000256" key="3">
    <source>
        <dbReference type="ARBA" id="ARBA00005229"/>
    </source>
</evidence>
<dbReference type="AlphaFoldDB" id="A0AAD9SYQ6"/>
<gene>
    <name evidence="7" type="ORF">QTJ16_004458</name>
</gene>
<dbReference type="Gene3D" id="2.40.128.320">
    <property type="entry name" value="Protein HRI1, N-terminal domain"/>
    <property type="match status" value="1"/>
</dbReference>
<dbReference type="GO" id="GO:0005737">
    <property type="term" value="C:cytoplasm"/>
    <property type="evidence" value="ECO:0007669"/>
    <property type="project" value="UniProtKB-SubCell"/>
</dbReference>
<evidence type="ECO:0000256" key="1">
    <source>
        <dbReference type="ARBA" id="ARBA00004123"/>
    </source>
</evidence>
<dbReference type="EMBL" id="JAUBYV010000006">
    <property type="protein sequence ID" value="KAK2626196.1"/>
    <property type="molecule type" value="Genomic_DNA"/>
</dbReference>
<keyword evidence="8" id="KW-1185">Reference proteome</keyword>
<dbReference type="GO" id="GO:0005634">
    <property type="term" value="C:nucleus"/>
    <property type="evidence" value="ECO:0007669"/>
    <property type="project" value="UniProtKB-SubCell"/>
</dbReference>
<dbReference type="InterPro" id="IPR043047">
    <property type="entry name" value="Hri1_N_sf"/>
</dbReference>
<sequence>MAIPFVSMRKDKPAGEDTDTLVLTTSGKRFVDIRIYLPASPSEPPLPCSSALPLSRLEWGFAGTSLPSPAVYSSTPGNEHEISKPAHTVWTHWVDNKTTEEVKDEGDMYPQPNGETMEYGSMINPKTGREEKYEECWVDIEAGTVYGEERRRSWVLKTEDQGRGARGMVARIGRYVQAVVRREGEFSVGRWVWSAGQGWEVVVEIGRTALPSGIMAHKVSLGQKFEGADGLEWTCVESVAW</sequence>
<comment type="caution">
    <text evidence="7">The sequence shown here is derived from an EMBL/GenBank/DDBJ whole genome shotgun (WGS) entry which is preliminary data.</text>
</comment>
<evidence type="ECO:0000256" key="4">
    <source>
        <dbReference type="ARBA" id="ARBA00017063"/>
    </source>
</evidence>
<reference evidence="7" key="1">
    <citation type="submission" date="2023-06" db="EMBL/GenBank/DDBJ databases">
        <title>Draft genome of Marssonina rosae.</title>
        <authorList>
            <person name="Cheng Q."/>
        </authorList>
    </citation>
    <scope>NUCLEOTIDE SEQUENCE</scope>
    <source>
        <strain evidence="7">R4</strain>
    </source>
</reference>
<evidence type="ECO:0000256" key="2">
    <source>
        <dbReference type="ARBA" id="ARBA00004496"/>
    </source>
</evidence>
<proteinExistence type="inferred from homology"/>
<dbReference type="Gene3D" id="2.40.128.310">
    <property type="entry name" value="Protein HRI1, C-terminal domain"/>
    <property type="match status" value="1"/>
</dbReference>
<accession>A0AAD9SYQ6</accession>
<comment type="subcellular location">
    <subcellularLocation>
        <location evidence="2">Cytoplasm</location>
    </subcellularLocation>
    <subcellularLocation>
        <location evidence="1">Nucleus</location>
    </subcellularLocation>
</comment>
<name>A0AAD9SYQ6_9HELO</name>
<organism evidence="7 8">
    <name type="scientific">Diplocarpon rosae</name>
    <dbReference type="NCBI Taxonomy" id="946125"/>
    <lineage>
        <taxon>Eukaryota</taxon>
        <taxon>Fungi</taxon>
        <taxon>Dikarya</taxon>
        <taxon>Ascomycota</taxon>
        <taxon>Pezizomycotina</taxon>
        <taxon>Leotiomycetes</taxon>
        <taxon>Helotiales</taxon>
        <taxon>Drepanopezizaceae</taxon>
        <taxon>Diplocarpon</taxon>
    </lineage>
</organism>
<evidence type="ECO:0000256" key="5">
    <source>
        <dbReference type="ARBA" id="ARBA00022490"/>
    </source>
</evidence>
<dbReference type="CDD" id="cd11692">
    <property type="entry name" value="HRI1_N_like"/>
    <property type="match status" value="1"/>
</dbReference>
<evidence type="ECO:0000256" key="6">
    <source>
        <dbReference type="ARBA" id="ARBA00023242"/>
    </source>
</evidence>
<dbReference type="Proteomes" id="UP001285354">
    <property type="component" value="Unassembled WGS sequence"/>
</dbReference>
<protein>
    <recommendedName>
        <fullName evidence="4">Protein HRI1</fullName>
    </recommendedName>
</protein>
<keyword evidence="6" id="KW-0539">Nucleus</keyword>
<dbReference type="InterPro" id="IPR031818">
    <property type="entry name" value="Hri1"/>
</dbReference>
<evidence type="ECO:0000313" key="8">
    <source>
        <dbReference type="Proteomes" id="UP001285354"/>
    </source>
</evidence>